<gene>
    <name evidence="2" type="ORF">PROAA_1300002</name>
</gene>
<proteinExistence type="predicted"/>
<sequence length="117" mass="12211">MHRRRRATGRATLERGNPLPLATSIARQPDSTALQLQELATRRLAPVTVRAAAGFPEWAMAPRPEKQASAAAAAGRISQAAAAVGILAEVVAAVVAVAVAAVADADQPCQSNLRRIR</sequence>
<evidence type="ECO:0000256" key="1">
    <source>
        <dbReference type="SAM" id="Phobius"/>
    </source>
</evidence>
<reference evidence="2 3" key="1">
    <citation type="submission" date="2016-06" db="EMBL/GenBank/DDBJ databases">
        <authorList>
            <person name="Kjaerup R.B."/>
            <person name="Dalgaard T.S."/>
            <person name="Juul-Madsen H.R."/>
        </authorList>
    </citation>
    <scope>NUCLEOTIDE SEQUENCE [LARGE SCALE GENOMIC DNA]</scope>
    <source>
        <strain evidence="2">2</strain>
    </source>
</reference>
<keyword evidence="3" id="KW-1185">Reference proteome</keyword>
<accession>A0A1A8XH81</accession>
<organism evidence="2 3">
    <name type="scientific">Candidatus Propionivibrio aalborgensis</name>
    <dbReference type="NCBI Taxonomy" id="1860101"/>
    <lineage>
        <taxon>Bacteria</taxon>
        <taxon>Pseudomonadati</taxon>
        <taxon>Pseudomonadota</taxon>
        <taxon>Betaproteobacteria</taxon>
        <taxon>Rhodocyclales</taxon>
        <taxon>Rhodocyclaceae</taxon>
        <taxon>Propionivibrio</taxon>
    </lineage>
</organism>
<dbReference type="Proteomes" id="UP000199600">
    <property type="component" value="Unassembled WGS sequence"/>
</dbReference>
<evidence type="ECO:0000313" key="3">
    <source>
        <dbReference type="Proteomes" id="UP000199600"/>
    </source>
</evidence>
<feature type="transmembrane region" description="Helical" evidence="1">
    <location>
        <begin position="80"/>
        <end position="103"/>
    </location>
</feature>
<keyword evidence="1" id="KW-0472">Membrane</keyword>
<keyword evidence="1" id="KW-0812">Transmembrane</keyword>
<keyword evidence="1" id="KW-1133">Transmembrane helix</keyword>
<evidence type="ECO:0000313" key="2">
    <source>
        <dbReference type="EMBL" id="SBT04544.1"/>
    </source>
</evidence>
<dbReference type="AlphaFoldDB" id="A0A1A8XH81"/>
<protein>
    <submittedName>
        <fullName evidence="2">Uncharacterized protein</fullName>
    </submittedName>
</protein>
<name>A0A1A8XH81_9RHOO</name>
<dbReference type="EMBL" id="FLQY01000036">
    <property type="protein sequence ID" value="SBT04544.1"/>
    <property type="molecule type" value="Genomic_DNA"/>
</dbReference>